<evidence type="ECO:0000259" key="2">
    <source>
        <dbReference type="Pfam" id="PF12728"/>
    </source>
</evidence>
<accession>A0ABU5IHQ3</accession>
<dbReference type="RefSeq" id="WP_322466637.1">
    <property type="nucleotide sequence ID" value="NZ_JAXOJX010000032.1"/>
</dbReference>
<comment type="caution">
    <text evidence="3">The sequence shown here is derived from an EMBL/GenBank/DDBJ whole genome shotgun (WGS) entry which is preliminary data.</text>
</comment>
<feature type="compositionally biased region" description="Basic and acidic residues" evidence="1">
    <location>
        <begin position="214"/>
        <end position="223"/>
    </location>
</feature>
<feature type="region of interest" description="Disordered" evidence="1">
    <location>
        <begin position="196"/>
        <end position="243"/>
    </location>
</feature>
<protein>
    <submittedName>
        <fullName evidence="3">Excisionase family DNA-binding protein</fullName>
    </submittedName>
</protein>
<proteinExistence type="predicted"/>
<reference evidence="3 4" key="1">
    <citation type="submission" date="2023-11" db="EMBL/GenBank/DDBJ databases">
        <title>Draft genome of Azohydromonas lata strain H1 (DSM1123), a polyhydroxyalkanoate producer.</title>
        <authorList>
            <person name="Traversa D."/>
            <person name="D'Addabbo P."/>
            <person name="Pazzani C."/>
            <person name="Manzari C."/>
            <person name="Chiara M."/>
            <person name="Scrascia M."/>
        </authorList>
    </citation>
    <scope>NUCLEOTIDE SEQUENCE [LARGE SCALE GENOMIC DNA]</scope>
    <source>
        <strain evidence="3 4">H1</strain>
    </source>
</reference>
<evidence type="ECO:0000256" key="1">
    <source>
        <dbReference type="SAM" id="MobiDB-lite"/>
    </source>
</evidence>
<evidence type="ECO:0000313" key="3">
    <source>
        <dbReference type="EMBL" id="MDZ5458599.1"/>
    </source>
</evidence>
<dbReference type="GO" id="GO:0003677">
    <property type="term" value="F:DNA binding"/>
    <property type="evidence" value="ECO:0007669"/>
    <property type="project" value="UniProtKB-KW"/>
</dbReference>
<feature type="domain" description="Helix-turn-helix" evidence="2">
    <location>
        <begin position="140"/>
        <end position="191"/>
    </location>
</feature>
<evidence type="ECO:0000313" key="4">
    <source>
        <dbReference type="Proteomes" id="UP001293718"/>
    </source>
</evidence>
<gene>
    <name evidence="3" type="ORF">SM757_18630</name>
</gene>
<keyword evidence="3" id="KW-0238">DNA-binding</keyword>
<organism evidence="3 4">
    <name type="scientific">Azohydromonas lata</name>
    <dbReference type="NCBI Taxonomy" id="45677"/>
    <lineage>
        <taxon>Bacteria</taxon>
        <taxon>Pseudomonadati</taxon>
        <taxon>Pseudomonadota</taxon>
        <taxon>Betaproteobacteria</taxon>
        <taxon>Burkholderiales</taxon>
        <taxon>Sphaerotilaceae</taxon>
        <taxon>Azohydromonas</taxon>
    </lineage>
</organism>
<dbReference type="InterPro" id="IPR010093">
    <property type="entry name" value="SinI_DNA-bd"/>
</dbReference>
<name>A0ABU5IHQ3_9BURK</name>
<sequence length="243" mass="24992">MPRQTTSSTSSTRSTGGVAAARNADPLGPLADAVGEALANHIVEVPVGKGRRVVMDLEEVDVSDGGTGLVSPRLRNHLKSLVARALEASLSARTEEGRRLRMAMVGRLATLELGDESRGGEAPAADLAAAASSPLEADVLLTTAQAASRLGVSRPHVAMLCDAGKLGEVAVTDGGHRRISRAAVETYFAAQSRVADVSDTPREAGSAGGLYTRPDADFVDAGRRQAPAGAGTPARPAKRRAGR</sequence>
<feature type="compositionally biased region" description="Low complexity" evidence="1">
    <location>
        <begin position="1"/>
        <end position="15"/>
    </location>
</feature>
<feature type="compositionally biased region" description="Low complexity" evidence="1">
    <location>
        <begin position="224"/>
        <end position="235"/>
    </location>
</feature>
<dbReference type="Pfam" id="PF12728">
    <property type="entry name" value="HTH_17"/>
    <property type="match status" value="1"/>
</dbReference>
<dbReference type="Proteomes" id="UP001293718">
    <property type="component" value="Unassembled WGS sequence"/>
</dbReference>
<feature type="region of interest" description="Disordered" evidence="1">
    <location>
        <begin position="1"/>
        <end position="25"/>
    </location>
</feature>
<dbReference type="NCBIfam" id="TIGR01764">
    <property type="entry name" value="excise"/>
    <property type="match status" value="1"/>
</dbReference>
<keyword evidence="4" id="KW-1185">Reference proteome</keyword>
<dbReference type="InterPro" id="IPR041657">
    <property type="entry name" value="HTH_17"/>
</dbReference>
<dbReference type="EMBL" id="JAXOJX010000032">
    <property type="protein sequence ID" value="MDZ5458599.1"/>
    <property type="molecule type" value="Genomic_DNA"/>
</dbReference>